<organism evidence="1">
    <name type="scientific">Siphoviridae sp. ctZ1O5</name>
    <dbReference type="NCBI Taxonomy" id="2825555"/>
    <lineage>
        <taxon>Viruses</taxon>
        <taxon>Duplodnaviria</taxon>
        <taxon>Heunggongvirae</taxon>
        <taxon>Uroviricota</taxon>
        <taxon>Caudoviricetes</taxon>
    </lineage>
</organism>
<evidence type="ECO:0000313" key="1">
    <source>
        <dbReference type="EMBL" id="DAE05176.1"/>
    </source>
</evidence>
<protein>
    <submittedName>
        <fullName evidence="1">Uncharacterized protein</fullName>
    </submittedName>
</protein>
<name>A0A8S5PET4_9CAUD</name>
<reference evidence="1" key="1">
    <citation type="journal article" date="2021" name="Proc. Natl. Acad. Sci. U.S.A.">
        <title>A Catalog of Tens of Thousands of Viruses from Human Metagenomes Reveals Hidden Associations with Chronic Diseases.</title>
        <authorList>
            <person name="Tisza M.J."/>
            <person name="Buck C.B."/>
        </authorList>
    </citation>
    <scope>NUCLEOTIDE SEQUENCE</scope>
    <source>
        <strain evidence="1">CtZ1O5</strain>
    </source>
</reference>
<accession>A0A8S5PET4</accession>
<proteinExistence type="predicted"/>
<sequence>MKKIDITDRLNFEENSCLIIKGKEIEVNSDAPSMLKVLQFMGGDAGAKEVNEAYETLFPEESREKLAKLKLSFDDLIVVIKAAVELITGEKQEKE</sequence>
<dbReference type="EMBL" id="BK015404">
    <property type="protein sequence ID" value="DAE05176.1"/>
    <property type="molecule type" value="Genomic_DNA"/>
</dbReference>